<sequence length="291" mass="32436">MDQTAQEVSRIKLQQALATLEHLPPMPEILIRLLQVLEDPDSTVDQVAEVVSTDAALSLSLIRLVNSASFGLIRRLTDIREAVQFVGTNETKNLAIAVAVKTGLIGRMPSCHAFDRFKLWRHFVGTALGAHALACRLRHPAFRSAFTAGLLHDIGLVVLDRVFPHDLQFIVSELERKTVTLEEAEQHIIGFSHGEVGVWLGEQWDIPRTLLAPMLHHERPWEGRRDAGLCALVAIADWLAMSSDPFYKSAYRPPLDPKVFEAAGTTEDILVALRTDLAREMDRMATLLELT</sequence>
<dbReference type="Pfam" id="PF08668">
    <property type="entry name" value="HDOD"/>
    <property type="match status" value="1"/>
</dbReference>
<gene>
    <name evidence="2" type="ORF">KC729_04550</name>
</gene>
<accession>A0A956LWD6</accession>
<dbReference type="InterPro" id="IPR013976">
    <property type="entry name" value="HDOD"/>
</dbReference>
<evidence type="ECO:0000313" key="3">
    <source>
        <dbReference type="Proteomes" id="UP000697710"/>
    </source>
</evidence>
<dbReference type="Gene3D" id="1.10.3210.10">
    <property type="entry name" value="Hypothetical protein af1432"/>
    <property type="match status" value="1"/>
</dbReference>
<dbReference type="PANTHER" id="PTHR33525">
    <property type="match status" value="1"/>
</dbReference>
<dbReference type="PANTHER" id="PTHR33525:SF3">
    <property type="entry name" value="RIBONUCLEASE Y"/>
    <property type="match status" value="1"/>
</dbReference>
<evidence type="ECO:0000313" key="2">
    <source>
        <dbReference type="EMBL" id="MCA9726930.1"/>
    </source>
</evidence>
<dbReference type="AlphaFoldDB" id="A0A956LWD6"/>
<comment type="caution">
    <text evidence="2">The sequence shown here is derived from an EMBL/GenBank/DDBJ whole genome shotgun (WGS) entry which is preliminary data.</text>
</comment>
<dbReference type="Proteomes" id="UP000697710">
    <property type="component" value="Unassembled WGS sequence"/>
</dbReference>
<dbReference type="PROSITE" id="PS51833">
    <property type="entry name" value="HDOD"/>
    <property type="match status" value="1"/>
</dbReference>
<dbReference type="InterPro" id="IPR052340">
    <property type="entry name" value="RNase_Y/CdgJ"/>
</dbReference>
<evidence type="ECO:0000259" key="1">
    <source>
        <dbReference type="PROSITE" id="PS51833"/>
    </source>
</evidence>
<organism evidence="2 3">
    <name type="scientific">Eiseniibacteriota bacterium</name>
    <dbReference type="NCBI Taxonomy" id="2212470"/>
    <lineage>
        <taxon>Bacteria</taxon>
        <taxon>Candidatus Eiseniibacteriota</taxon>
    </lineage>
</organism>
<reference evidence="2" key="1">
    <citation type="submission" date="2020-04" db="EMBL/GenBank/DDBJ databases">
        <authorList>
            <person name="Zhang T."/>
        </authorList>
    </citation>
    <scope>NUCLEOTIDE SEQUENCE</scope>
    <source>
        <strain evidence="2">HKST-UBA01</strain>
    </source>
</reference>
<protein>
    <submittedName>
        <fullName evidence="2">HDOD domain-containing protein</fullName>
    </submittedName>
</protein>
<reference evidence="2" key="2">
    <citation type="journal article" date="2021" name="Microbiome">
        <title>Successional dynamics and alternative stable states in a saline activated sludge microbial community over 9 years.</title>
        <authorList>
            <person name="Wang Y."/>
            <person name="Ye J."/>
            <person name="Ju F."/>
            <person name="Liu L."/>
            <person name="Boyd J.A."/>
            <person name="Deng Y."/>
            <person name="Parks D.H."/>
            <person name="Jiang X."/>
            <person name="Yin X."/>
            <person name="Woodcroft B.J."/>
            <person name="Tyson G.W."/>
            <person name="Hugenholtz P."/>
            <person name="Polz M.F."/>
            <person name="Zhang T."/>
        </authorList>
    </citation>
    <scope>NUCLEOTIDE SEQUENCE</scope>
    <source>
        <strain evidence="2">HKST-UBA01</strain>
    </source>
</reference>
<name>A0A956LWD6_UNCEI</name>
<dbReference type="EMBL" id="JAGQHR010000085">
    <property type="protein sequence ID" value="MCA9726930.1"/>
    <property type="molecule type" value="Genomic_DNA"/>
</dbReference>
<dbReference type="SUPFAM" id="SSF109604">
    <property type="entry name" value="HD-domain/PDEase-like"/>
    <property type="match status" value="1"/>
</dbReference>
<proteinExistence type="predicted"/>
<feature type="domain" description="HDOD" evidence="1">
    <location>
        <begin position="23"/>
        <end position="220"/>
    </location>
</feature>